<protein>
    <submittedName>
        <fullName evidence="3">Unnamed protein product</fullName>
    </submittedName>
</protein>
<name>A0A9W6YEU4_9STRA</name>
<organism evidence="3 4">
    <name type="scientific">Phytophthora fragariaefolia</name>
    <dbReference type="NCBI Taxonomy" id="1490495"/>
    <lineage>
        <taxon>Eukaryota</taxon>
        <taxon>Sar</taxon>
        <taxon>Stramenopiles</taxon>
        <taxon>Oomycota</taxon>
        <taxon>Peronosporomycetes</taxon>
        <taxon>Peronosporales</taxon>
        <taxon>Peronosporaceae</taxon>
        <taxon>Phytophthora</taxon>
    </lineage>
</organism>
<dbReference type="PANTHER" id="PTHR37069">
    <property type="entry name" value="DDE_TNP_1_7 DOMAIN-CONTAINING PROTEIN"/>
    <property type="match status" value="1"/>
</dbReference>
<feature type="compositionally biased region" description="Polar residues" evidence="1">
    <location>
        <begin position="191"/>
        <end position="210"/>
    </location>
</feature>
<dbReference type="Pfam" id="PF13843">
    <property type="entry name" value="DDE_Tnp_1_7"/>
    <property type="match status" value="1"/>
</dbReference>
<gene>
    <name evidence="3" type="ORF">Pfra01_002657200</name>
</gene>
<feature type="compositionally biased region" description="Low complexity" evidence="1">
    <location>
        <begin position="144"/>
        <end position="190"/>
    </location>
</feature>
<dbReference type="EMBL" id="BSXT01005628">
    <property type="protein sequence ID" value="GMF61052.1"/>
    <property type="molecule type" value="Genomic_DNA"/>
</dbReference>
<evidence type="ECO:0000313" key="4">
    <source>
        <dbReference type="Proteomes" id="UP001165121"/>
    </source>
</evidence>
<comment type="caution">
    <text evidence="3">The sequence shown here is derived from an EMBL/GenBank/DDBJ whole genome shotgun (WGS) entry which is preliminary data.</text>
</comment>
<reference evidence="3" key="1">
    <citation type="submission" date="2023-04" db="EMBL/GenBank/DDBJ databases">
        <title>Phytophthora fragariaefolia NBRC 109709.</title>
        <authorList>
            <person name="Ichikawa N."/>
            <person name="Sato H."/>
            <person name="Tonouchi N."/>
        </authorList>
    </citation>
    <scope>NUCLEOTIDE SEQUENCE</scope>
    <source>
        <strain evidence="3">NBRC 109709</strain>
    </source>
</reference>
<evidence type="ECO:0000313" key="3">
    <source>
        <dbReference type="EMBL" id="GMF61052.1"/>
    </source>
</evidence>
<dbReference type="OrthoDB" id="7628951at2759"/>
<dbReference type="Proteomes" id="UP001165121">
    <property type="component" value="Unassembled WGS sequence"/>
</dbReference>
<feature type="compositionally biased region" description="Low complexity" evidence="1">
    <location>
        <begin position="114"/>
        <end position="136"/>
    </location>
</feature>
<feature type="compositionally biased region" description="Acidic residues" evidence="1">
    <location>
        <begin position="232"/>
        <end position="260"/>
    </location>
</feature>
<feature type="domain" description="PiggyBac transposable element-derived protein" evidence="2">
    <location>
        <begin position="349"/>
        <end position="555"/>
    </location>
</feature>
<keyword evidence="4" id="KW-1185">Reference proteome</keyword>
<dbReference type="InterPro" id="IPR029526">
    <property type="entry name" value="PGBD"/>
</dbReference>
<dbReference type="AlphaFoldDB" id="A0A9W6YEU4"/>
<dbReference type="PANTHER" id="PTHR37069:SF2">
    <property type="entry name" value="PIGGYBAC TRANSPOSABLE ELEMENT-DERIVED PROTEIN DOMAIN-CONTAINING PROTEIN"/>
    <property type="match status" value="1"/>
</dbReference>
<evidence type="ECO:0000256" key="1">
    <source>
        <dbReference type="SAM" id="MobiDB-lite"/>
    </source>
</evidence>
<feature type="region of interest" description="Disordered" evidence="1">
    <location>
        <begin position="114"/>
        <end position="270"/>
    </location>
</feature>
<evidence type="ECO:0000259" key="2">
    <source>
        <dbReference type="Pfam" id="PF13843"/>
    </source>
</evidence>
<sequence>MTKFVSWTSSLSDSPPATQMGFRASWQKLRKEGWWSSRPTGLSSDFAYIKPGKTKKDTRGVDYFVGEQELMRYLDRIHLSGKCSLVCLQRFVLSNLLCEWLAAVERQRSAHAQAKSALPSAPTTAPAAPTQPAASAGQDPLADQVPAPAAPTQPTVQASVAPAQPADQAPAGAAHAPPVVEAASPPDSAARQSQPRRSTSSGTRAPSVSRQPARRQSKSSSDKGTGGGILDSDGDNDDGNYTWDDESPVEDEDPDLDEEGPPPPEPLFDGALLTAVGGVGSIASGVSDANVLKAMSTDGWSAPVTHEPYDYLQQPYVTRDDGDLQREYPGLYSGAYGPTSRALNAAATASGAFFYFVQQRLWEDIAEASNHYFQEKLDERAQGQYEKQVARERKRPGYKNRTVEVIRNELQTLPDITARELCVFVGLLIARAIAPNKEKLEHHWKTTDEGGIPRGCFEKFMTRDRFMHLSRNLHFSSNDAPDASTDRAWKLRPVIDPLQARFKSGYVTQPVMAFDEAMLPSRSSFNRMRVYMKDKPHKWGTKLFMLCCSMSAYCIR</sequence>
<proteinExistence type="predicted"/>
<accession>A0A9W6YEU4</accession>